<dbReference type="EMBL" id="MU277236">
    <property type="protein sequence ID" value="KAI0058344.1"/>
    <property type="molecule type" value="Genomic_DNA"/>
</dbReference>
<evidence type="ECO:0000313" key="1">
    <source>
        <dbReference type="EMBL" id="KAI0058344.1"/>
    </source>
</evidence>
<protein>
    <submittedName>
        <fullName evidence="1">Uncharacterized protein</fullName>
    </submittedName>
</protein>
<accession>A0ACB8SP53</accession>
<keyword evidence="2" id="KW-1185">Reference proteome</keyword>
<comment type="caution">
    <text evidence="1">The sequence shown here is derived from an EMBL/GenBank/DDBJ whole genome shotgun (WGS) entry which is preliminary data.</text>
</comment>
<reference evidence="1" key="2">
    <citation type="journal article" date="2022" name="New Phytol.">
        <title>Evolutionary transition to the ectomycorrhizal habit in the genomes of a hyperdiverse lineage of mushroom-forming fungi.</title>
        <authorList>
            <person name="Looney B."/>
            <person name="Miyauchi S."/>
            <person name="Morin E."/>
            <person name="Drula E."/>
            <person name="Courty P.E."/>
            <person name="Kohler A."/>
            <person name="Kuo A."/>
            <person name="LaButti K."/>
            <person name="Pangilinan J."/>
            <person name="Lipzen A."/>
            <person name="Riley R."/>
            <person name="Andreopoulos W."/>
            <person name="He G."/>
            <person name="Johnson J."/>
            <person name="Nolan M."/>
            <person name="Tritt A."/>
            <person name="Barry K.W."/>
            <person name="Grigoriev I.V."/>
            <person name="Nagy L.G."/>
            <person name="Hibbett D."/>
            <person name="Henrissat B."/>
            <person name="Matheny P.B."/>
            <person name="Labbe J."/>
            <person name="Martin F.M."/>
        </authorList>
    </citation>
    <scope>NUCLEOTIDE SEQUENCE</scope>
    <source>
        <strain evidence="1">HHB10654</strain>
    </source>
</reference>
<proteinExistence type="predicted"/>
<evidence type="ECO:0000313" key="2">
    <source>
        <dbReference type="Proteomes" id="UP000814140"/>
    </source>
</evidence>
<gene>
    <name evidence="1" type="ORF">BV25DRAFT_1284197</name>
</gene>
<sequence length="100" mass="11250">MAVDVRQNQSYSYQISSTPLRAGTRRRLAAQIGGYHSSELERGESLVGSWHSKLAPGAGADTPVTPGQRPSRTEHDHRVSFVKEECSEMFAPRRWRRLVL</sequence>
<organism evidence="1 2">
    <name type="scientific">Artomyces pyxidatus</name>
    <dbReference type="NCBI Taxonomy" id="48021"/>
    <lineage>
        <taxon>Eukaryota</taxon>
        <taxon>Fungi</taxon>
        <taxon>Dikarya</taxon>
        <taxon>Basidiomycota</taxon>
        <taxon>Agaricomycotina</taxon>
        <taxon>Agaricomycetes</taxon>
        <taxon>Russulales</taxon>
        <taxon>Auriscalpiaceae</taxon>
        <taxon>Artomyces</taxon>
    </lineage>
</organism>
<name>A0ACB8SP53_9AGAM</name>
<dbReference type="Proteomes" id="UP000814140">
    <property type="component" value="Unassembled WGS sequence"/>
</dbReference>
<reference evidence="1" key="1">
    <citation type="submission" date="2021-03" db="EMBL/GenBank/DDBJ databases">
        <authorList>
            <consortium name="DOE Joint Genome Institute"/>
            <person name="Ahrendt S."/>
            <person name="Looney B.P."/>
            <person name="Miyauchi S."/>
            <person name="Morin E."/>
            <person name="Drula E."/>
            <person name="Courty P.E."/>
            <person name="Chicoki N."/>
            <person name="Fauchery L."/>
            <person name="Kohler A."/>
            <person name="Kuo A."/>
            <person name="Labutti K."/>
            <person name="Pangilinan J."/>
            <person name="Lipzen A."/>
            <person name="Riley R."/>
            <person name="Andreopoulos W."/>
            <person name="He G."/>
            <person name="Johnson J."/>
            <person name="Barry K.W."/>
            <person name="Grigoriev I.V."/>
            <person name="Nagy L."/>
            <person name="Hibbett D."/>
            <person name="Henrissat B."/>
            <person name="Matheny P.B."/>
            <person name="Labbe J."/>
            <person name="Martin F."/>
        </authorList>
    </citation>
    <scope>NUCLEOTIDE SEQUENCE</scope>
    <source>
        <strain evidence="1">HHB10654</strain>
    </source>
</reference>